<feature type="transmembrane region" description="Helical" evidence="9">
    <location>
        <begin position="50"/>
        <end position="69"/>
    </location>
</feature>
<feature type="domain" description="Phospholipase A2-like central" evidence="10">
    <location>
        <begin position="72"/>
        <end position="195"/>
    </location>
</feature>
<keyword evidence="12" id="KW-1185">Reference proteome</keyword>
<dbReference type="PRINTS" id="PR00389">
    <property type="entry name" value="PHPHLIPASEA2"/>
</dbReference>
<feature type="active site" evidence="5">
    <location>
        <position position="169"/>
    </location>
</feature>
<dbReference type="PROSITE" id="PS00118">
    <property type="entry name" value="PA2_HIS"/>
    <property type="match status" value="1"/>
</dbReference>
<dbReference type="GO" id="GO:0005509">
    <property type="term" value="F:calcium ion binding"/>
    <property type="evidence" value="ECO:0007669"/>
    <property type="project" value="InterPro"/>
</dbReference>
<evidence type="ECO:0000256" key="5">
    <source>
        <dbReference type="PIRSR" id="PIRSR601211-1"/>
    </source>
</evidence>
<keyword evidence="6" id="KW-0479">Metal-binding</keyword>
<evidence type="ECO:0000256" key="3">
    <source>
        <dbReference type="ARBA" id="ARBA00022525"/>
    </source>
</evidence>
<dbReference type="GO" id="GO:0047498">
    <property type="term" value="F:calcium-dependent phospholipase A2 activity"/>
    <property type="evidence" value="ECO:0007669"/>
    <property type="project" value="TreeGrafter"/>
</dbReference>
<dbReference type="PANTHER" id="PTHR11716:SF106">
    <property type="entry name" value="PHOSPHOLIPASE A2 A2-ACTITOXIN-UCS2A-LIKE"/>
    <property type="match status" value="1"/>
</dbReference>
<feature type="binding site" evidence="6">
    <location>
        <position position="98"/>
    </location>
    <ligand>
        <name>Ca(2+)</name>
        <dbReference type="ChEBI" id="CHEBI:29108"/>
    </ligand>
</feature>
<evidence type="ECO:0000256" key="8">
    <source>
        <dbReference type="RuleBase" id="RU361236"/>
    </source>
</evidence>
<dbReference type="InterPro" id="IPR016090">
    <property type="entry name" value="PLA2-like_dom"/>
</dbReference>
<evidence type="ECO:0000256" key="6">
    <source>
        <dbReference type="PIRSR" id="PIRSR601211-2"/>
    </source>
</evidence>
<dbReference type="EC" id="3.1.1.4" evidence="8"/>
<comment type="catalytic activity">
    <reaction evidence="8">
        <text>a 1,2-diacyl-sn-glycero-3-phosphocholine + H2O = a 1-acyl-sn-glycero-3-phosphocholine + a fatty acid + H(+)</text>
        <dbReference type="Rhea" id="RHEA:15801"/>
        <dbReference type="ChEBI" id="CHEBI:15377"/>
        <dbReference type="ChEBI" id="CHEBI:15378"/>
        <dbReference type="ChEBI" id="CHEBI:28868"/>
        <dbReference type="ChEBI" id="CHEBI:57643"/>
        <dbReference type="ChEBI" id="CHEBI:58168"/>
        <dbReference type="EC" id="3.1.1.4"/>
    </reaction>
</comment>
<evidence type="ECO:0000313" key="12">
    <source>
        <dbReference type="Proteomes" id="UP000264840"/>
    </source>
</evidence>
<reference evidence="11" key="2">
    <citation type="submission" date="2025-09" db="UniProtKB">
        <authorList>
            <consortium name="Ensembl"/>
        </authorList>
    </citation>
    <scope>IDENTIFICATION</scope>
</reference>
<dbReference type="GO" id="GO:0005576">
    <property type="term" value="C:extracellular region"/>
    <property type="evidence" value="ECO:0007669"/>
    <property type="project" value="UniProtKB-SubCell"/>
</dbReference>
<evidence type="ECO:0000256" key="2">
    <source>
        <dbReference type="ARBA" id="ARBA00007892"/>
    </source>
</evidence>
<dbReference type="AlphaFoldDB" id="A0A3Q2VFJ4"/>
<reference evidence="11" key="1">
    <citation type="submission" date="2025-08" db="UniProtKB">
        <authorList>
            <consortium name="Ensembl"/>
        </authorList>
    </citation>
    <scope>IDENTIFICATION</scope>
</reference>
<organism evidence="11 12">
    <name type="scientific">Haplochromis burtoni</name>
    <name type="common">Burton's mouthbrooder</name>
    <name type="synonym">Chromis burtoni</name>
    <dbReference type="NCBI Taxonomy" id="8153"/>
    <lineage>
        <taxon>Eukaryota</taxon>
        <taxon>Metazoa</taxon>
        <taxon>Chordata</taxon>
        <taxon>Craniata</taxon>
        <taxon>Vertebrata</taxon>
        <taxon>Euteleostomi</taxon>
        <taxon>Actinopterygii</taxon>
        <taxon>Neopterygii</taxon>
        <taxon>Teleostei</taxon>
        <taxon>Neoteleostei</taxon>
        <taxon>Acanthomorphata</taxon>
        <taxon>Ovalentaria</taxon>
        <taxon>Cichlomorphae</taxon>
        <taxon>Cichliformes</taxon>
        <taxon>Cichlidae</taxon>
        <taxon>African cichlids</taxon>
        <taxon>Pseudocrenilabrinae</taxon>
        <taxon>Haplochromini</taxon>
        <taxon>Haplochromis</taxon>
    </lineage>
</organism>
<keyword evidence="9" id="KW-1133">Transmembrane helix</keyword>
<dbReference type="SUPFAM" id="SSF48619">
    <property type="entry name" value="Phospholipase A2, PLA2"/>
    <property type="match status" value="1"/>
</dbReference>
<dbReference type="GeneTree" id="ENSGT00940000154885"/>
<sequence length="196" mass="21487">MKYKKNKVCWANRASDLMLVFDRCLHPLSPVLIKAGCTKFQVHVTATMNLITPPLLLLLTACAVSGAVLPKAMWHFGSMIQCAQPGVNPLRYNNYGCYCGFGGKGTPRDGVDACCQIHDKCYANSRKIPGCGDAEDLPYIIDFDFTCNNQRVTCSAANDTCQAAVCECDRAAAHCFAQNTYNPENKNLDHSVYCAN</sequence>
<feature type="disulfide bond" evidence="7">
    <location>
        <begin position="131"/>
        <end position="161"/>
    </location>
</feature>
<comment type="subcellular location">
    <subcellularLocation>
        <location evidence="1 8">Secreted</location>
    </subcellularLocation>
</comment>
<keyword evidence="9" id="KW-0812">Transmembrane</keyword>
<comment type="cofactor">
    <cofactor evidence="6">
        <name>Ca(2+)</name>
        <dbReference type="ChEBI" id="CHEBI:29108"/>
    </cofactor>
    <text evidence="6">Binds 1 Ca(2+) ion per subunit.</text>
</comment>
<feature type="binding site" evidence="6">
    <location>
        <position position="100"/>
    </location>
    <ligand>
        <name>Ca(2+)</name>
        <dbReference type="ChEBI" id="CHEBI:29108"/>
    </ligand>
</feature>
<feature type="disulfide bond" evidence="7">
    <location>
        <begin position="154"/>
        <end position="166"/>
    </location>
</feature>
<feature type="disulfide bond" evidence="7">
    <location>
        <begin position="99"/>
        <end position="115"/>
    </location>
</feature>
<keyword evidence="3 8" id="KW-0964">Secreted</keyword>
<name>A0A3Q2VFJ4_HAPBU</name>
<dbReference type="GO" id="GO:0006644">
    <property type="term" value="P:phospholipid metabolic process"/>
    <property type="evidence" value="ECO:0007669"/>
    <property type="project" value="InterPro"/>
</dbReference>
<keyword evidence="9" id="KW-0472">Membrane</keyword>
<feature type="binding site" evidence="6">
    <location>
        <position position="102"/>
    </location>
    <ligand>
        <name>Ca(2+)</name>
        <dbReference type="ChEBI" id="CHEBI:29108"/>
    </ligand>
</feature>
<comment type="similarity">
    <text evidence="2">Belongs to the phospholipase A2 family. Group I subfamily. D49 sub-subfamily.</text>
</comment>
<dbReference type="CDD" id="cd00125">
    <property type="entry name" value="PLA2c"/>
    <property type="match status" value="1"/>
</dbReference>
<keyword evidence="8" id="KW-0378">Hydrolase</keyword>
<feature type="active site" evidence="5">
    <location>
        <position position="118"/>
    </location>
</feature>
<dbReference type="GO" id="GO:0005543">
    <property type="term" value="F:phospholipid binding"/>
    <property type="evidence" value="ECO:0007669"/>
    <property type="project" value="TreeGrafter"/>
</dbReference>
<dbReference type="GO" id="GO:0016042">
    <property type="term" value="P:lipid catabolic process"/>
    <property type="evidence" value="ECO:0007669"/>
    <property type="project" value="InterPro"/>
</dbReference>
<dbReference type="OMA" id="NEYGCWC"/>
<feature type="disulfide bond" evidence="7">
    <location>
        <begin position="121"/>
        <end position="168"/>
    </location>
</feature>
<dbReference type="GO" id="GO:0050482">
    <property type="term" value="P:arachidonate secretion"/>
    <property type="evidence" value="ECO:0007669"/>
    <property type="project" value="InterPro"/>
</dbReference>
<keyword evidence="8" id="KW-0443">Lipid metabolism</keyword>
<proteinExistence type="inferred from homology"/>
<keyword evidence="6 8" id="KW-0106">Calcium</keyword>
<dbReference type="InterPro" id="IPR033113">
    <property type="entry name" value="PLA2_histidine"/>
</dbReference>
<dbReference type="InterPro" id="IPR036444">
    <property type="entry name" value="PLipase_A2_dom_sf"/>
</dbReference>
<accession>A0A3Q2VFJ4</accession>
<dbReference type="Proteomes" id="UP000264840">
    <property type="component" value="Unplaced"/>
</dbReference>
<dbReference type="InterPro" id="IPR001211">
    <property type="entry name" value="PLA2"/>
</dbReference>
<keyword evidence="4 7" id="KW-1015">Disulfide bond</keyword>
<dbReference type="Pfam" id="PF00068">
    <property type="entry name" value="Phospholip_A2_1"/>
    <property type="match status" value="1"/>
</dbReference>
<evidence type="ECO:0000256" key="1">
    <source>
        <dbReference type="ARBA" id="ARBA00004613"/>
    </source>
</evidence>
<dbReference type="SMART" id="SM00085">
    <property type="entry name" value="PA2c"/>
    <property type="match status" value="1"/>
</dbReference>
<evidence type="ECO:0000259" key="10">
    <source>
        <dbReference type="SMART" id="SM00085"/>
    </source>
</evidence>
<protein>
    <recommendedName>
        <fullName evidence="8">Phospholipase A2</fullName>
        <ecNumber evidence="8">3.1.1.4</ecNumber>
    </recommendedName>
</protein>
<evidence type="ECO:0000256" key="9">
    <source>
        <dbReference type="SAM" id="Phobius"/>
    </source>
</evidence>
<dbReference type="PANTHER" id="PTHR11716">
    <property type="entry name" value="PHOSPHOLIPASE A2 FAMILY MEMBER"/>
    <property type="match status" value="1"/>
</dbReference>
<dbReference type="Ensembl" id="ENSHBUT00000031664.1">
    <property type="protein sequence ID" value="ENSHBUP00000010352.1"/>
    <property type="gene ID" value="ENSHBUG00000011887.1"/>
</dbReference>
<dbReference type="Gene3D" id="1.20.90.10">
    <property type="entry name" value="Phospholipase A2 domain"/>
    <property type="match status" value="1"/>
</dbReference>
<feature type="binding site" evidence="6">
    <location>
        <position position="119"/>
    </location>
    <ligand>
        <name>Ca(2+)</name>
        <dbReference type="ChEBI" id="CHEBI:29108"/>
    </ligand>
</feature>
<dbReference type="FunFam" id="1.20.90.10:FF:000007">
    <property type="entry name" value="Acidic phospholipase A2"/>
    <property type="match status" value="1"/>
</dbReference>
<evidence type="ECO:0000313" key="11">
    <source>
        <dbReference type="Ensembl" id="ENSHBUP00000010352.1"/>
    </source>
</evidence>
<evidence type="ECO:0000256" key="4">
    <source>
        <dbReference type="ARBA" id="ARBA00023157"/>
    </source>
</evidence>
<feature type="disulfide bond" evidence="7">
    <location>
        <begin position="114"/>
        <end position="175"/>
    </location>
</feature>
<dbReference type="STRING" id="8153.ENSHBUP00000010352"/>
<dbReference type="PROSITE" id="PS00119">
    <property type="entry name" value="PA2_ASP"/>
    <property type="match status" value="1"/>
</dbReference>
<dbReference type="InterPro" id="IPR033112">
    <property type="entry name" value="PLA2_Asp_AS"/>
</dbReference>
<evidence type="ECO:0000256" key="7">
    <source>
        <dbReference type="PIRSR" id="PIRSR601211-3"/>
    </source>
</evidence>